<evidence type="ECO:0000256" key="2">
    <source>
        <dbReference type="ARBA" id="ARBA00023027"/>
    </source>
</evidence>
<gene>
    <name evidence="5" type="ORF">HNQ04_000603</name>
</gene>
<dbReference type="Gene3D" id="1.10.1040.10">
    <property type="entry name" value="N-(1-d-carboxylethyl)-l-norvaline Dehydrogenase, domain 2"/>
    <property type="match status" value="1"/>
</dbReference>
<feature type="domain" description="3-hydroxyisobutyrate dehydrogenase-like NAD-binding" evidence="4">
    <location>
        <begin position="169"/>
        <end position="286"/>
    </location>
</feature>
<dbReference type="PIRSF" id="PIRSF000103">
    <property type="entry name" value="HIBADH"/>
    <property type="match status" value="1"/>
</dbReference>
<keyword evidence="2" id="KW-0520">NAD</keyword>
<dbReference type="EMBL" id="JACHEW010000002">
    <property type="protein sequence ID" value="MBB6015374.1"/>
    <property type="molecule type" value="Genomic_DNA"/>
</dbReference>
<dbReference type="InterPro" id="IPR029154">
    <property type="entry name" value="HIBADH-like_NADP-bd"/>
</dbReference>
<comment type="caution">
    <text evidence="5">The sequence shown here is derived from an EMBL/GenBank/DDBJ whole genome shotgun (WGS) entry which is preliminary data.</text>
</comment>
<dbReference type="RefSeq" id="WP_211344158.1">
    <property type="nucleotide sequence ID" value="NZ_JACHEW010000002.1"/>
</dbReference>
<keyword evidence="1 5" id="KW-0560">Oxidoreductase</keyword>
<dbReference type="Gene3D" id="3.40.50.720">
    <property type="entry name" value="NAD(P)-binding Rossmann-like Domain"/>
    <property type="match status" value="1"/>
</dbReference>
<reference evidence="5 6" key="1">
    <citation type="submission" date="2020-08" db="EMBL/GenBank/DDBJ databases">
        <title>Genomic Encyclopedia of Type Strains, Phase IV (KMG-IV): sequencing the most valuable type-strain genomes for metagenomic binning, comparative biology and taxonomic classification.</title>
        <authorList>
            <person name="Goeker M."/>
        </authorList>
    </citation>
    <scope>NUCLEOTIDE SEQUENCE [LARGE SCALE GENOMIC DNA]</scope>
    <source>
        <strain evidence="5 6">DSM 12027</strain>
    </source>
</reference>
<dbReference type="InterPro" id="IPR006115">
    <property type="entry name" value="6PGDH_NADP-bd"/>
</dbReference>
<dbReference type="InterPro" id="IPR036291">
    <property type="entry name" value="NAD(P)-bd_dom_sf"/>
</dbReference>
<dbReference type="PANTHER" id="PTHR43060">
    <property type="entry name" value="3-HYDROXYISOBUTYRATE DEHYDROGENASE-LIKE 1, MITOCHONDRIAL-RELATED"/>
    <property type="match status" value="1"/>
</dbReference>
<name>A0ABR6NMX0_9DEIO</name>
<protein>
    <submittedName>
        <fullName evidence="5">2-hydroxy-3-oxopropionate reductase</fullName>
        <ecNumber evidence="5">1.1.1.60</ecNumber>
    </submittedName>
</protein>
<dbReference type="Proteomes" id="UP000629870">
    <property type="component" value="Unassembled WGS sequence"/>
</dbReference>
<evidence type="ECO:0000259" key="4">
    <source>
        <dbReference type="Pfam" id="PF14833"/>
    </source>
</evidence>
<dbReference type="Pfam" id="PF14833">
    <property type="entry name" value="NAD_binding_11"/>
    <property type="match status" value="1"/>
</dbReference>
<accession>A0ABR6NMX0</accession>
<dbReference type="InterPro" id="IPR013328">
    <property type="entry name" value="6PGD_dom2"/>
</dbReference>
<evidence type="ECO:0000256" key="1">
    <source>
        <dbReference type="ARBA" id="ARBA00023002"/>
    </source>
</evidence>
<dbReference type="InterPro" id="IPR008927">
    <property type="entry name" value="6-PGluconate_DH-like_C_sf"/>
</dbReference>
<sequence>MSARSASWPKVAFLGTGLMGRPMVRRLLAAGVPVTAFNRSPQPLAELVEAGAGAAPSAAEAVTEADVVITMLPDGPVVGEVLRGGVLEAARPGTLFVDMSSIHPALAREHAGLIAARQGQALDAPVSGGTVGAAEGTLAIMVGGDQPDFERAAPLLSVLGRPTLVGPHGAGQLCKLVNQAIVAVTIGAVAEGLSLARAGGADPVQVREAIMGGFAHSRILELHGQRMNERRFEPGGTVTTQLKDLDAVLDVAATVGLTLPLSRRVHDLFGALARDGGGGLDHSALILEIERLAAGDRTGPERS</sequence>
<proteinExistence type="predicted"/>
<dbReference type="SUPFAM" id="SSF51735">
    <property type="entry name" value="NAD(P)-binding Rossmann-fold domains"/>
    <property type="match status" value="1"/>
</dbReference>
<evidence type="ECO:0000313" key="6">
    <source>
        <dbReference type="Proteomes" id="UP000629870"/>
    </source>
</evidence>
<dbReference type="SUPFAM" id="SSF48179">
    <property type="entry name" value="6-phosphogluconate dehydrogenase C-terminal domain-like"/>
    <property type="match status" value="1"/>
</dbReference>
<feature type="domain" description="6-phosphogluconate dehydrogenase NADP-binding" evidence="3">
    <location>
        <begin position="10"/>
        <end position="161"/>
    </location>
</feature>
<dbReference type="PANTHER" id="PTHR43060:SF15">
    <property type="entry name" value="3-HYDROXYISOBUTYRATE DEHYDROGENASE-LIKE 1, MITOCHONDRIAL-RELATED"/>
    <property type="match status" value="1"/>
</dbReference>
<evidence type="ECO:0000259" key="3">
    <source>
        <dbReference type="Pfam" id="PF03446"/>
    </source>
</evidence>
<organism evidence="5 6">
    <name type="scientific">Deinococcus radiopugnans ATCC 19172</name>
    <dbReference type="NCBI Taxonomy" id="585398"/>
    <lineage>
        <taxon>Bacteria</taxon>
        <taxon>Thermotogati</taxon>
        <taxon>Deinococcota</taxon>
        <taxon>Deinococci</taxon>
        <taxon>Deinococcales</taxon>
        <taxon>Deinococcaceae</taxon>
        <taxon>Deinococcus</taxon>
    </lineage>
</organism>
<dbReference type="EC" id="1.1.1.60" evidence="5"/>
<evidence type="ECO:0000313" key="5">
    <source>
        <dbReference type="EMBL" id="MBB6015374.1"/>
    </source>
</evidence>
<dbReference type="GO" id="GO:0008679">
    <property type="term" value="F:2-hydroxy-3-oxopropionate reductase activity"/>
    <property type="evidence" value="ECO:0007669"/>
    <property type="project" value="UniProtKB-EC"/>
</dbReference>
<keyword evidence="6" id="KW-1185">Reference proteome</keyword>
<dbReference type="InterPro" id="IPR015815">
    <property type="entry name" value="HIBADH-related"/>
</dbReference>
<dbReference type="Pfam" id="PF03446">
    <property type="entry name" value="NAD_binding_2"/>
    <property type="match status" value="1"/>
</dbReference>